<organism evidence="15 16">
    <name type="scientific">Pseudodesulfovibrio hydrargyri</name>
    <dbReference type="NCBI Taxonomy" id="2125990"/>
    <lineage>
        <taxon>Bacteria</taxon>
        <taxon>Pseudomonadati</taxon>
        <taxon>Thermodesulfobacteriota</taxon>
        <taxon>Desulfovibrionia</taxon>
        <taxon>Desulfovibrionales</taxon>
        <taxon>Desulfovibrionaceae</taxon>
    </lineage>
</organism>
<evidence type="ECO:0000256" key="5">
    <source>
        <dbReference type="ARBA" id="ARBA00022840"/>
    </source>
</evidence>
<dbReference type="GO" id="GO:0008766">
    <property type="term" value="F:UDP-N-acetylmuramoylalanyl-D-glutamyl-2,6-diaminopimelate-D-alanyl-D-alanine ligase activity"/>
    <property type="evidence" value="ECO:0007669"/>
    <property type="project" value="RHEA"/>
</dbReference>
<dbReference type="RefSeq" id="WP_071544816.1">
    <property type="nucleotide sequence ID" value="NZ_LKAQ01000004.1"/>
</dbReference>
<evidence type="ECO:0000256" key="2">
    <source>
        <dbReference type="ARBA" id="ARBA00022598"/>
    </source>
</evidence>
<dbReference type="InterPro" id="IPR004101">
    <property type="entry name" value="Mur_ligase_C"/>
</dbReference>
<keyword evidence="1 10" id="KW-0963">Cytoplasm</keyword>
<comment type="caution">
    <text evidence="15">The sequence shown here is derived from an EMBL/GenBank/DDBJ whole genome shotgun (WGS) entry which is preliminary data.</text>
</comment>
<evidence type="ECO:0000256" key="1">
    <source>
        <dbReference type="ARBA" id="ARBA00022490"/>
    </source>
</evidence>
<comment type="similarity">
    <text evidence="10">Belongs to the MurCDEF family. MurF subfamily.</text>
</comment>
<gene>
    <name evidence="10 15" type="primary">murF</name>
    <name evidence="15" type="ORF">BerOc1_01202</name>
</gene>
<keyword evidence="9 10" id="KW-0961">Cell wall biogenesis/degradation</keyword>
<protein>
    <recommendedName>
        <fullName evidence="10 11">UDP-N-acetylmuramoyl-tripeptide--D-alanyl-D-alanine ligase</fullName>
        <ecNumber evidence="10 11">6.3.2.10</ecNumber>
    </recommendedName>
    <alternativeName>
        <fullName evidence="10">D-alanyl-D-alanine-adding enzyme</fullName>
    </alternativeName>
</protein>
<dbReference type="GO" id="GO:0009252">
    <property type="term" value="P:peptidoglycan biosynthetic process"/>
    <property type="evidence" value="ECO:0007669"/>
    <property type="project" value="UniProtKB-UniRule"/>
</dbReference>
<proteinExistence type="inferred from homology"/>
<dbReference type="InterPro" id="IPR000713">
    <property type="entry name" value="Mur_ligase_N"/>
</dbReference>
<dbReference type="SUPFAM" id="SSF53623">
    <property type="entry name" value="MurD-like peptide ligases, catalytic domain"/>
    <property type="match status" value="1"/>
</dbReference>
<dbReference type="UniPathway" id="UPA00219"/>
<dbReference type="GO" id="GO:0005524">
    <property type="term" value="F:ATP binding"/>
    <property type="evidence" value="ECO:0007669"/>
    <property type="project" value="UniProtKB-UniRule"/>
</dbReference>
<keyword evidence="5 10" id="KW-0067">ATP-binding</keyword>
<dbReference type="HAMAP" id="MF_02019">
    <property type="entry name" value="MurF"/>
    <property type="match status" value="1"/>
</dbReference>
<dbReference type="Pfam" id="PF08245">
    <property type="entry name" value="Mur_ligase_M"/>
    <property type="match status" value="1"/>
</dbReference>
<dbReference type="AlphaFoldDB" id="A0A1J5MRM9"/>
<keyword evidence="2 10" id="KW-0436">Ligase</keyword>
<evidence type="ECO:0000259" key="13">
    <source>
        <dbReference type="Pfam" id="PF02875"/>
    </source>
</evidence>
<evidence type="ECO:0000256" key="4">
    <source>
        <dbReference type="ARBA" id="ARBA00022741"/>
    </source>
</evidence>
<feature type="binding site" evidence="10">
    <location>
        <begin position="109"/>
        <end position="115"/>
    </location>
    <ligand>
        <name>ATP</name>
        <dbReference type="ChEBI" id="CHEBI:30616"/>
    </ligand>
</feature>
<evidence type="ECO:0000259" key="12">
    <source>
        <dbReference type="Pfam" id="PF01225"/>
    </source>
</evidence>
<evidence type="ECO:0000256" key="8">
    <source>
        <dbReference type="ARBA" id="ARBA00023306"/>
    </source>
</evidence>
<sequence>MNLTLAEVARCLGTLADEGFEKTVVTEVKTDSRTVEPGDLFFCIAGENFDGHEFARQAAASGACAVVASRMIGEVDAPIIMVRDTKVALGRLAACWRDTCGARLVAVTGTAGKTSVKEMLHAVASQRFATAKNYRNFNNQIGLPLSMLKASADQELWIMELGISRRGDMEELAPVASPDLAVITNVGPGHLEGLGDEAGVASAKTALLRYLRQNGQAVICRDYPLLWNAALELVDAPVGFSGRDGADTDFSAVFLGSTPDGQGRFRLRTPDGDGEITAPFRGAHYAENLACVAAAAHCLGLSRDDVVKGVQTMATDPQRFCCKIGKGVTVIDDTYNANPLSMAQSVRTAREMAGESPLVLVLGDMRELGKEAMALHEELGRVLREVAPAMVFYKGEHFLDVERGFGGYMREAGKPEEFLEAWRELCLTEGVVLVKGSRSLKMELLANVLCRELNALPQGGGL</sequence>
<feature type="domain" description="Mur ligase central" evidence="14">
    <location>
        <begin position="107"/>
        <end position="296"/>
    </location>
</feature>
<dbReference type="SUPFAM" id="SSF53244">
    <property type="entry name" value="MurD-like peptide ligases, peptide-binding domain"/>
    <property type="match status" value="1"/>
</dbReference>
<dbReference type="PANTHER" id="PTHR43024:SF1">
    <property type="entry name" value="UDP-N-ACETYLMURAMOYL-TRIPEPTIDE--D-ALANYL-D-ALANINE LIGASE"/>
    <property type="match status" value="1"/>
</dbReference>
<dbReference type="InterPro" id="IPR036615">
    <property type="entry name" value="Mur_ligase_C_dom_sf"/>
</dbReference>
<evidence type="ECO:0000256" key="3">
    <source>
        <dbReference type="ARBA" id="ARBA00022618"/>
    </source>
</evidence>
<keyword evidence="3 10" id="KW-0132">Cell division</keyword>
<dbReference type="GO" id="GO:0051301">
    <property type="term" value="P:cell division"/>
    <property type="evidence" value="ECO:0007669"/>
    <property type="project" value="UniProtKB-KW"/>
</dbReference>
<keyword evidence="4 10" id="KW-0547">Nucleotide-binding</keyword>
<evidence type="ECO:0000313" key="15">
    <source>
        <dbReference type="EMBL" id="OIQ49277.1"/>
    </source>
</evidence>
<dbReference type="InterPro" id="IPR035911">
    <property type="entry name" value="MurE/MurF_N"/>
</dbReference>
<reference evidence="15 16" key="1">
    <citation type="submission" date="2015-09" db="EMBL/GenBank/DDBJ databases">
        <title>Genome of Desulfovibrio dechloracetivorans BerOc1, a mercury methylating strain isolated from highly hydrocarbons and metals contaminated coastal sediments.</title>
        <authorList>
            <person name="Goni Urriza M."/>
            <person name="Gassie C."/>
            <person name="Bouchez O."/>
            <person name="Klopp C."/>
            <person name="Ranchou-Peyruse A."/>
            <person name="Remy G."/>
        </authorList>
    </citation>
    <scope>NUCLEOTIDE SEQUENCE [LARGE SCALE GENOMIC DNA]</scope>
    <source>
        <strain evidence="15 16">BerOc1</strain>
    </source>
</reference>
<keyword evidence="16" id="KW-1185">Reference proteome</keyword>
<keyword evidence="7 10" id="KW-0573">Peptidoglycan synthesis</keyword>
<comment type="pathway">
    <text evidence="10 11">Cell wall biogenesis; peptidoglycan biosynthesis.</text>
</comment>
<dbReference type="GO" id="GO:0071555">
    <property type="term" value="P:cell wall organization"/>
    <property type="evidence" value="ECO:0007669"/>
    <property type="project" value="UniProtKB-KW"/>
</dbReference>
<dbReference type="GO" id="GO:0047480">
    <property type="term" value="F:UDP-N-acetylmuramoyl-tripeptide-D-alanyl-D-alanine ligase activity"/>
    <property type="evidence" value="ECO:0007669"/>
    <property type="project" value="UniProtKB-UniRule"/>
</dbReference>
<dbReference type="Pfam" id="PF02875">
    <property type="entry name" value="Mur_ligase_C"/>
    <property type="match status" value="1"/>
</dbReference>
<dbReference type="GO" id="GO:0008360">
    <property type="term" value="P:regulation of cell shape"/>
    <property type="evidence" value="ECO:0007669"/>
    <property type="project" value="UniProtKB-KW"/>
</dbReference>
<keyword evidence="8 10" id="KW-0131">Cell cycle</keyword>
<evidence type="ECO:0000259" key="14">
    <source>
        <dbReference type="Pfam" id="PF08245"/>
    </source>
</evidence>
<comment type="function">
    <text evidence="10 11">Involved in cell wall formation. Catalyzes the final step in the synthesis of UDP-N-acetylmuramoyl-pentapeptide, the precursor of murein.</text>
</comment>
<dbReference type="InterPro" id="IPR051046">
    <property type="entry name" value="MurCDEF_CellWall_CoF430Synth"/>
</dbReference>
<dbReference type="Gene3D" id="3.40.1390.10">
    <property type="entry name" value="MurE/MurF, N-terminal domain"/>
    <property type="match status" value="1"/>
</dbReference>
<dbReference type="NCBIfam" id="TIGR01143">
    <property type="entry name" value="murF"/>
    <property type="match status" value="1"/>
</dbReference>
<evidence type="ECO:0000256" key="6">
    <source>
        <dbReference type="ARBA" id="ARBA00022960"/>
    </source>
</evidence>
<dbReference type="GO" id="GO:0005737">
    <property type="term" value="C:cytoplasm"/>
    <property type="evidence" value="ECO:0007669"/>
    <property type="project" value="UniProtKB-SubCell"/>
</dbReference>
<dbReference type="EMBL" id="LKAQ01000004">
    <property type="protein sequence ID" value="OIQ49277.1"/>
    <property type="molecule type" value="Genomic_DNA"/>
</dbReference>
<accession>A0A1J5MRM9</accession>
<feature type="domain" description="Mur ligase C-terminal" evidence="13">
    <location>
        <begin position="326"/>
        <end position="438"/>
    </location>
</feature>
<evidence type="ECO:0000313" key="16">
    <source>
        <dbReference type="Proteomes" id="UP000181901"/>
    </source>
</evidence>
<dbReference type="Proteomes" id="UP000181901">
    <property type="component" value="Unassembled WGS sequence"/>
</dbReference>
<dbReference type="SUPFAM" id="SSF63418">
    <property type="entry name" value="MurE/MurF N-terminal domain"/>
    <property type="match status" value="1"/>
</dbReference>
<dbReference type="EC" id="6.3.2.10" evidence="10 11"/>
<dbReference type="InterPro" id="IPR036565">
    <property type="entry name" value="Mur-like_cat_sf"/>
</dbReference>
<dbReference type="Gene3D" id="3.90.190.20">
    <property type="entry name" value="Mur ligase, C-terminal domain"/>
    <property type="match status" value="1"/>
</dbReference>
<evidence type="ECO:0000256" key="9">
    <source>
        <dbReference type="ARBA" id="ARBA00023316"/>
    </source>
</evidence>
<evidence type="ECO:0000256" key="10">
    <source>
        <dbReference type="HAMAP-Rule" id="MF_02019"/>
    </source>
</evidence>
<dbReference type="OrthoDB" id="9801978at2"/>
<dbReference type="PANTHER" id="PTHR43024">
    <property type="entry name" value="UDP-N-ACETYLMURAMOYL-TRIPEPTIDE--D-ALANYL-D-ALANINE LIGASE"/>
    <property type="match status" value="1"/>
</dbReference>
<evidence type="ECO:0000256" key="7">
    <source>
        <dbReference type="ARBA" id="ARBA00022984"/>
    </source>
</evidence>
<keyword evidence="6 10" id="KW-0133">Cell shape</keyword>
<dbReference type="InterPro" id="IPR013221">
    <property type="entry name" value="Mur_ligase_cen"/>
</dbReference>
<evidence type="ECO:0000256" key="11">
    <source>
        <dbReference type="RuleBase" id="RU004136"/>
    </source>
</evidence>
<dbReference type="Gene3D" id="3.40.1190.10">
    <property type="entry name" value="Mur-like, catalytic domain"/>
    <property type="match status" value="1"/>
</dbReference>
<dbReference type="Pfam" id="PF01225">
    <property type="entry name" value="Mur_ligase"/>
    <property type="match status" value="1"/>
</dbReference>
<comment type="catalytic activity">
    <reaction evidence="10 11">
        <text>D-alanyl-D-alanine + UDP-N-acetyl-alpha-D-muramoyl-L-alanyl-gamma-D-glutamyl-meso-2,6-diaminopimelate + ATP = UDP-N-acetyl-alpha-D-muramoyl-L-alanyl-gamma-D-glutamyl-meso-2,6-diaminopimeloyl-D-alanyl-D-alanine + ADP + phosphate + H(+)</text>
        <dbReference type="Rhea" id="RHEA:28374"/>
        <dbReference type="ChEBI" id="CHEBI:15378"/>
        <dbReference type="ChEBI" id="CHEBI:30616"/>
        <dbReference type="ChEBI" id="CHEBI:43474"/>
        <dbReference type="ChEBI" id="CHEBI:57822"/>
        <dbReference type="ChEBI" id="CHEBI:61386"/>
        <dbReference type="ChEBI" id="CHEBI:83905"/>
        <dbReference type="ChEBI" id="CHEBI:456216"/>
        <dbReference type="EC" id="6.3.2.10"/>
    </reaction>
</comment>
<feature type="domain" description="Mur ligase N-terminal catalytic" evidence="12">
    <location>
        <begin position="25"/>
        <end position="94"/>
    </location>
</feature>
<name>A0A1J5MRM9_9BACT</name>
<comment type="subcellular location">
    <subcellularLocation>
        <location evidence="10 11">Cytoplasm</location>
    </subcellularLocation>
</comment>
<dbReference type="InterPro" id="IPR005863">
    <property type="entry name" value="UDP-N-AcMur_synth"/>
</dbReference>